<evidence type="ECO:0000256" key="11">
    <source>
        <dbReference type="ARBA" id="ARBA00022833"/>
    </source>
</evidence>
<evidence type="ECO:0000256" key="6">
    <source>
        <dbReference type="ARBA" id="ARBA00012865"/>
    </source>
</evidence>
<protein>
    <recommendedName>
        <fullName evidence="6">beta-lactamase</fullName>
        <ecNumber evidence="6">3.5.2.6</ecNumber>
    </recommendedName>
</protein>
<accession>A0AAE9ZZE8</accession>
<dbReference type="AlphaFoldDB" id="A0AAE9ZZE8"/>
<evidence type="ECO:0000256" key="10">
    <source>
        <dbReference type="ARBA" id="ARBA00022801"/>
    </source>
</evidence>
<evidence type="ECO:0000256" key="5">
    <source>
        <dbReference type="ARBA" id="ARBA00011245"/>
    </source>
</evidence>
<comment type="cofactor">
    <cofactor evidence="2">
        <name>Zn(2+)</name>
        <dbReference type="ChEBI" id="CHEBI:29105"/>
    </cofactor>
</comment>
<gene>
    <name evidence="15" type="primary">bla</name>
    <name evidence="15" type="ORF">PXH66_13595</name>
</gene>
<comment type="subcellular location">
    <subcellularLocation>
        <location evidence="3">Periplasm</location>
    </subcellularLocation>
</comment>
<dbReference type="NCBIfam" id="NF033088">
    <property type="entry name" value="bla_subclass_B1"/>
    <property type="match status" value="1"/>
</dbReference>
<keyword evidence="10 15" id="KW-0378">Hydrolase</keyword>
<evidence type="ECO:0000256" key="8">
    <source>
        <dbReference type="ARBA" id="ARBA00022729"/>
    </source>
</evidence>
<evidence type="ECO:0000256" key="1">
    <source>
        <dbReference type="ARBA" id="ARBA00001526"/>
    </source>
</evidence>
<comment type="subunit">
    <text evidence="5">Monomer.</text>
</comment>
<keyword evidence="8 13" id="KW-0732">Signal</keyword>
<dbReference type="Proteomes" id="UP001218638">
    <property type="component" value="Chromosome"/>
</dbReference>
<evidence type="ECO:0000256" key="3">
    <source>
        <dbReference type="ARBA" id="ARBA00004418"/>
    </source>
</evidence>
<keyword evidence="7" id="KW-0479">Metal-binding</keyword>
<evidence type="ECO:0000256" key="13">
    <source>
        <dbReference type="SAM" id="SignalP"/>
    </source>
</evidence>
<dbReference type="Pfam" id="PF00753">
    <property type="entry name" value="Lactamase_B"/>
    <property type="match status" value="1"/>
</dbReference>
<evidence type="ECO:0000313" key="16">
    <source>
        <dbReference type="Proteomes" id="UP001218638"/>
    </source>
</evidence>
<keyword evidence="12" id="KW-0046">Antibiotic resistance</keyword>
<evidence type="ECO:0000256" key="12">
    <source>
        <dbReference type="ARBA" id="ARBA00023251"/>
    </source>
</evidence>
<evidence type="ECO:0000256" key="2">
    <source>
        <dbReference type="ARBA" id="ARBA00001947"/>
    </source>
</evidence>
<dbReference type="GO" id="GO:0008800">
    <property type="term" value="F:beta-lactamase activity"/>
    <property type="evidence" value="ECO:0007669"/>
    <property type="project" value="UniProtKB-EC"/>
</dbReference>
<evidence type="ECO:0000256" key="4">
    <source>
        <dbReference type="ARBA" id="ARBA00005250"/>
    </source>
</evidence>
<evidence type="ECO:0000256" key="7">
    <source>
        <dbReference type="ARBA" id="ARBA00022723"/>
    </source>
</evidence>
<proteinExistence type="inferred from homology"/>
<feature type="chain" id="PRO_5042269717" description="beta-lactamase" evidence="13">
    <location>
        <begin position="19"/>
        <end position="245"/>
    </location>
</feature>
<dbReference type="SUPFAM" id="SSF56281">
    <property type="entry name" value="Metallo-hydrolase/oxidoreductase"/>
    <property type="match status" value="1"/>
</dbReference>
<dbReference type="PANTHER" id="PTHR42951:SF4">
    <property type="entry name" value="ACYL-COENZYME A THIOESTERASE MBLAC2"/>
    <property type="match status" value="1"/>
</dbReference>
<dbReference type="KEGG" id="slom:PXH66_13595"/>
<evidence type="ECO:0000313" key="15">
    <source>
        <dbReference type="EMBL" id="WED63367.1"/>
    </source>
</evidence>
<keyword evidence="9" id="KW-0574">Periplasm</keyword>
<feature type="domain" description="Metallo-beta-lactamase" evidence="14">
    <location>
        <begin position="50"/>
        <end position="219"/>
    </location>
</feature>
<dbReference type="GO" id="GO:0017001">
    <property type="term" value="P:antibiotic catabolic process"/>
    <property type="evidence" value="ECO:0007669"/>
    <property type="project" value="UniProtKB-ARBA"/>
</dbReference>
<dbReference type="InterPro" id="IPR036866">
    <property type="entry name" value="RibonucZ/Hydroxyglut_hydro"/>
</dbReference>
<comment type="catalytic activity">
    <reaction evidence="1">
        <text>a beta-lactam + H2O = a substituted beta-amino acid</text>
        <dbReference type="Rhea" id="RHEA:20401"/>
        <dbReference type="ChEBI" id="CHEBI:15377"/>
        <dbReference type="ChEBI" id="CHEBI:35627"/>
        <dbReference type="ChEBI" id="CHEBI:140347"/>
        <dbReference type="EC" id="3.5.2.6"/>
    </reaction>
</comment>
<name>A0AAE9ZZE8_9BACT</name>
<dbReference type="PANTHER" id="PTHR42951">
    <property type="entry name" value="METALLO-BETA-LACTAMASE DOMAIN-CONTAINING"/>
    <property type="match status" value="1"/>
</dbReference>
<evidence type="ECO:0000259" key="14">
    <source>
        <dbReference type="SMART" id="SM00849"/>
    </source>
</evidence>
<dbReference type="InterPro" id="IPR001279">
    <property type="entry name" value="Metallo-B-lactamas"/>
</dbReference>
<evidence type="ECO:0000256" key="9">
    <source>
        <dbReference type="ARBA" id="ARBA00022764"/>
    </source>
</evidence>
<dbReference type="SMART" id="SM00849">
    <property type="entry name" value="Lactamase_B"/>
    <property type="match status" value="1"/>
</dbReference>
<sequence>MKGWLMLLGLLVIGRVEAATSRPQVEVTPWGDGVWLHKSWQTVEPWGRVSSNGLIVREGDHLVVVDTAWGTEPSRVLWQWIDQEIGLPVSRLIVTHFHADRLAGWEVFAEHGARVVASARTLELAGVTPTDAFDLFRLKPGESITSGSVEILYPGPAHTMDNVVVWLPQTTLLVGGCAVRAAESDGLGNVADATISEWANSMRRVQQTYPDATRVVPGHGAPGGRELIQHTIDLAAAAALELPAQ</sequence>
<dbReference type="Gene3D" id="3.60.15.10">
    <property type="entry name" value="Ribonuclease Z/Hydroxyacylglutathione hydrolase-like"/>
    <property type="match status" value="1"/>
</dbReference>
<organism evidence="15 16">
    <name type="scientific">Synoicihabitans lomoniglobus</name>
    <dbReference type="NCBI Taxonomy" id="2909285"/>
    <lineage>
        <taxon>Bacteria</taxon>
        <taxon>Pseudomonadati</taxon>
        <taxon>Verrucomicrobiota</taxon>
        <taxon>Opitutia</taxon>
        <taxon>Opitutales</taxon>
        <taxon>Opitutaceae</taxon>
        <taxon>Synoicihabitans</taxon>
    </lineage>
</organism>
<dbReference type="EMBL" id="CP119075">
    <property type="protein sequence ID" value="WED63367.1"/>
    <property type="molecule type" value="Genomic_DNA"/>
</dbReference>
<keyword evidence="16" id="KW-1185">Reference proteome</keyword>
<feature type="signal peptide" evidence="13">
    <location>
        <begin position="1"/>
        <end position="18"/>
    </location>
</feature>
<dbReference type="InterPro" id="IPR058199">
    <property type="entry name" value="BlaB//VIM/IMP-1"/>
</dbReference>
<dbReference type="RefSeq" id="WP_330928356.1">
    <property type="nucleotide sequence ID" value="NZ_CP119075.1"/>
</dbReference>
<reference evidence="15" key="1">
    <citation type="submission" date="2023-03" db="EMBL/GenBank/DDBJ databases">
        <title>Lomoglobus Profundus gen. nov., sp. nov., a novel member of the phylum Verrucomicrobia, isolated from deep-marine sediment of South China Sea.</title>
        <authorList>
            <person name="Ahmad T."/>
            <person name="Ishaq S.E."/>
            <person name="Wang F."/>
        </authorList>
    </citation>
    <scope>NUCLEOTIDE SEQUENCE</scope>
    <source>
        <strain evidence="15">LMO-M01</strain>
    </source>
</reference>
<dbReference type="InterPro" id="IPR050855">
    <property type="entry name" value="NDM-1-like"/>
</dbReference>
<comment type="similarity">
    <text evidence="4">Belongs to the metallo-beta-lactamase superfamily. Class-B beta-lactamase family.</text>
</comment>
<dbReference type="EC" id="3.5.2.6" evidence="6"/>
<keyword evidence="11" id="KW-0862">Zinc</keyword>